<comment type="caution">
    <text evidence="12">The sequence shown here is derived from an EMBL/GenBank/DDBJ whole genome shotgun (WGS) entry which is preliminary data.</text>
</comment>
<dbReference type="SMART" id="SM00220">
    <property type="entry name" value="S_TKc"/>
    <property type="match status" value="1"/>
</dbReference>
<dbReference type="PROSITE" id="PS00107">
    <property type="entry name" value="PROTEIN_KINASE_ATP"/>
    <property type="match status" value="1"/>
</dbReference>
<evidence type="ECO:0000256" key="8">
    <source>
        <dbReference type="ARBA" id="ARBA00048679"/>
    </source>
</evidence>
<evidence type="ECO:0000256" key="4">
    <source>
        <dbReference type="ARBA" id="ARBA00022741"/>
    </source>
</evidence>
<dbReference type="InterPro" id="IPR000719">
    <property type="entry name" value="Prot_kinase_dom"/>
</dbReference>
<feature type="compositionally biased region" description="Basic residues" evidence="10">
    <location>
        <begin position="43"/>
        <end position="69"/>
    </location>
</feature>
<feature type="compositionally biased region" description="Polar residues" evidence="10">
    <location>
        <begin position="260"/>
        <end position="271"/>
    </location>
</feature>
<feature type="domain" description="Protein kinase" evidence="11">
    <location>
        <begin position="360"/>
        <end position="637"/>
    </location>
</feature>
<feature type="compositionally biased region" description="Polar residues" evidence="10">
    <location>
        <begin position="25"/>
        <end position="39"/>
    </location>
</feature>
<name>A0ABR3IX28_9AGAR</name>
<dbReference type="PROSITE" id="PS00108">
    <property type="entry name" value="PROTEIN_KINASE_ST"/>
    <property type="match status" value="1"/>
</dbReference>
<evidence type="ECO:0000313" key="12">
    <source>
        <dbReference type="EMBL" id="KAL0947803.1"/>
    </source>
</evidence>
<dbReference type="InterPro" id="IPR011009">
    <property type="entry name" value="Kinase-like_dom_sf"/>
</dbReference>
<keyword evidence="5" id="KW-0418">Kinase</keyword>
<evidence type="ECO:0000256" key="2">
    <source>
        <dbReference type="ARBA" id="ARBA00022527"/>
    </source>
</evidence>
<keyword evidence="6 9" id="KW-0067">ATP-binding</keyword>
<proteinExistence type="predicted"/>
<evidence type="ECO:0000256" key="1">
    <source>
        <dbReference type="ARBA" id="ARBA00012513"/>
    </source>
</evidence>
<evidence type="ECO:0000259" key="11">
    <source>
        <dbReference type="PROSITE" id="PS50011"/>
    </source>
</evidence>
<keyword evidence="2" id="KW-0723">Serine/threonine-protein kinase</keyword>
<evidence type="ECO:0000256" key="3">
    <source>
        <dbReference type="ARBA" id="ARBA00022679"/>
    </source>
</evidence>
<evidence type="ECO:0000313" key="13">
    <source>
        <dbReference type="Proteomes" id="UP001556367"/>
    </source>
</evidence>
<feature type="compositionally biased region" description="Pro residues" evidence="10">
    <location>
        <begin position="70"/>
        <end position="79"/>
    </location>
</feature>
<gene>
    <name evidence="12" type="ORF">HGRIS_013876</name>
</gene>
<dbReference type="SUPFAM" id="SSF56112">
    <property type="entry name" value="Protein kinase-like (PK-like)"/>
    <property type="match status" value="1"/>
</dbReference>
<feature type="region of interest" description="Disordered" evidence="10">
    <location>
        <begin position="252"/>
        <end position="343"/>
    </location>
</feature>
<dbReference type="Pfam" id="PF00069">
    <property type="entry name" value="Pkinase"/>
    <property type="match status" value="1"/>
</dbReference>
<comment type="catalytic activity">
    <reaction evidence="7">
        <text>L-threonyl-[protein] + ATP = O-phospho-L-threonyl-[protein] + ADP + H(+)</text>
        <dbReference type="Rhea" id="RHEA:46608"/>
        <dbReference type="Rhea" id="RHEA-COMP:11060"/>
        <dbReference type="Rhea" id="RHEA-COMP:11605"/>
        <dbReference type="ChEBI" id="CHEBI:15378"/>
        <dbReference type="ChEBI" id="CHEBI:30013"/>
        <dbReference type="ChEBI" id="CHEBI:30616"/>
        <dbReference type="ChEBI" id="CHEBI:61977"/>
        <dbReference type="ChEBI" id="CHEBI:456216"/>
        <dbReference type="EC" id="2.7.11.1"/>
    </reaction>
</comment>
<dbReference type="Gene3D" id="1.10.510.10">
    <property type="entry name" value="Transferase(Phosphotransferase) domain 1"/>
    <property type="match status" value="1"/>
</dbReference>
<dbReference type="PANTHER" id="PTHR24356">
    <property type="entry name" value="SERINE/THREONINE-PROTEIN KINASE"/>
    <property type="match status" value="1"/>
</dbReference>
<keyword evidence="13" id="KW-1185">Reference proteome</keyword>
<feature type="region of interest" description="Disordered" evidence="10">
    <location>
        <begin position="20"/>
        <end position="102"/>
    </location>
</feature>
<dbReference type="InterPro" id="IPR008271">
    <property type="entry name" value="Ser/Thr_kinase_AS"/>
</dbReference>
<comment type="catalytic activity">
    <reaction evidence="8">
        <text>L-seryl-[protein] + ATP = O-phospho-L-seryl-[protein] + ADP + H(+)</text>
        <dbReference type="Rhea" id="RHEA:17989"/>
        <dbReference type="Rhea" id="RHEA-COMP:9863"/>
        <dbReference type="Rhea" id="RHEA-COMP:11604"/>
        <dbReference type="ChEBI" id="CHEBI:15378"/>
        <dbReference type="ChEBI" id="CHEBI:29999"/>
        <dbReference type="ChEBI" id="CHEBI:30616"/>
        <dbReference type="ChEBI" id="CHEBI:83421"/>
        <dbReference type="ChEBI" id="CHEBI:456216"/>
        <dbReference type="EC" id="2.7.11.1"/>
    </reaction>
</comment>
<feature type="compositionally biased region" description="Basic and acidic residues" evidence="10">
    <location>
        <begin position="131"/>
        <end position="141"/>
    </location>
</feature>
<protein>
    <recommendedName>
        <fullName evidence="1">non-specific serine/threonine protein kinase</fullName>
        <ecNumber evidence="1">2.7.11.1</ecNumber>
    </recommendedName>
</protein>
<feature type="compositionally biased region" description="Polar residues" evidence="10">
    <location>
        <begin position="294"/>
        <end position="309"/>
    </location>
</feature>
<evidence type="ECO:0000256" key="7">
    <source>
        <dbReference type="ARBA" id="ARBA00047899"/>
    </source>
</evidence>
<dbReference type="EMBL" id="JASNQZ010000015">
    <property type="protein sequence ID" value="KAL0947803.1"/>
    <property type="molecule type" value="Genomic_DNA"/>
</dbReference>
<feature type="binding site" evidence="9">
    <location>
        <position position="391"/>
    </location>
    <ligand>
        <name>ATP</name>
        <dbReference type="ChEBI" id="CHEBI:30616"/>
    </ligand>
</feature>
<dbReference type="PROSITE" id="PS50011">
    <property type="entry name" value="PROTEIN_KINASE_DOM"/>
    <property type="match status" value="1"/>
</dbReference>
<sequence>MVSLSINISILGRIQQYASPLEGQGNDNSDDATVTTTEEPSPHKSHSLLKRLRRRLQLSRVFRSRRRPTPKPTPSPTPTPTTTAAAATNEQSDASSGASEAEGATVAVLECGISSHPAEPSSTEPSAIDETNEKSDTVLDESNEARLAEAIALYADEIIGMLNKPRSSITPFGSPENEPSTSVRRSTTPTIPDEGSSKILVDSNPAQVVPPRNRLPHDHVSVIPHSHASKLPAMLEAVPDVHDPVVPISKDLPRNPYLTPATNTQATTSDASLAHTPAEPRVGLGSPRIREPEQGNSAMSPVPTTSTASFYPPKEAFGSGPNVPPPSGLPRIWTRQPETSGGVPPLSYKPQLVDFAGVNYQIVNKLGGGMGGRVMKARAKHLFRTETVAIKVMKKTRLASLGIGAYFVLSERNVWQAVNESRSPYLAPLKAAFQDEENFYFVMNAYPSDLMSVVKLHSGPRDAPIYMPTVKIWAAELLSAIEHLHSLNIVHRDIKPENILVSSSGHILLTDFGFSRIYPSTVNLREYLLCDISGTIDYQPSEVRRMLAGERCSYLGAAADLWAFGAVLADLLLCLPGARRPFSATPFFLAGHKDAIVDRYYQDWPDNVHAANLIQRIINSPLEDCPSTSDILTSAFFTSLHPHWHELATQTDFVPYDIERRAPGNNIHVPSDIFDVVPNPTSINPNETHQLLQDLTKLDISYVDAQPLQGEAVRRSVFSIYPAHP</sequence>
<feature type="region of interest" description="Disordered" evidence="10">
    <location>
        <begin position="114"/>
        <end position="141"/>
    </location>
</feature>
<accession>A0ABR3IX28</accession>
<evidence type="ECO:0000256" key="9">
    <source>
        <dbReference type="PROSITE-ProRule" id="PRU10141"/>
    </source>
</evidence>
<evidence type="ECO:0000256" key="5">
    <source>
        <dbReference type="ARBA" id="ARBA00022777"/>
    </source>
</evidence>
<dbReference type="InterPro" id="IPR017441">
    <property type="entry name" value="Protein_kinase_ATP_BS"/>
</dbReference>
<organism evidence="12 13">
    <name type="scientific">Hohenbuehelia grisea</name>
    <dbReference type="NCBI Taxonomy" id="104357"/>
    <lineage>
        <taxon>Eukaryota</taxon>
        <taxon>Fungi</taxon>
        <taxon>Dikarya</taxon>
        <taxon>Basidiomycota</taxon>
        <taxon>Agaricomycotina</taxon>
        <taxon>Agaricomycetes</taxon>
        <taxon>Agaricomycetidae</taxon>
        <taxon>Agaricales</taxon>
        <taxon>Pleurotineae</taxon>
        <taxon>Pleurotaceae</taxon>
        <taxon>Hohenbuehelia</taxon>
    </lineage>
</organism>
<dbReference type="Proteomes" id="UP001556367">
    <property type="component" value="Unassembled WGS sequence"/>
</dbReference>
<keyword evidence="3" id="KW-0808">Transferase</keyword>
<feature type="compositionally biased region" description="Low complexity" evidence="10">
    <location>
        <begin position="179"/>
        <end position="190"/>
    </location>
</feature>
<dbReference type="PANTHER" id="PTHR24356:SF416">
    <property type="entry name" value="PROTEIN KINASE DOMAIN-CONTAINING PROTEIN"/>
    <property type="match status" value="1"/>
</dbReference>
<dbReference type="InterPro" id="IPR050236">
    <property type="entry name" value="Ser_Thr_kinase_AGC"/>
</dbReference>
<dbReference type="Gene3D" id="3.30.200.20">
    <property type="entry name" value="Phosphorylase Kinase, domain 1"/>
    <property type="match status" value="1"/>
</dbReference>
<dbReference type="EC" id="2.7.11.1" evidence="1"/>
<feature type="compositionally biased region" description="Low complexity" evidence="10">
    <location>
        <begin position="80"/>
        <end position="102"/>
    </location>
</feature>
<evidence type="ECO:0000256" key="10">
    <source>
        <dbReference type="SAM" id="MobiDB-lite"/>
    </source>
</evidence>
<evidence type="ECO:0000256" key="6">
    <source>
        <dbReference type="ARBA" id="ARBA00022840"/>
    </source>
</evidence>
<reference evidence="13" key="1">
    <citation type="submission" date="2024-06" db="EMBL/GenBank/DDBJ databases">
        <title>Multi-omics analyses provide insights into the biosynthesis of the anticancer antibiotic pleurotin in Hohenbuehelia grisea.</title>
        <authorList>
            <person name="Weaver J.A."/>
            <person name="Alberti F."/>
        </authorList>
    </citation>
    <scope>NUCLEOTIDE SEQUENCE [LARGE SCALE GENOMIC DNA]</scope>
    <source>
        <strain evidence="13">T-177</strain>
    </source>
</reference>
<feature type="region of interest" description="Disordered" evidence="10">
    <location>
        <begin position="168"/>
        <end position="198"/>
    </location>
</feature>
<keyword evidence="4 9" id="KW-0547">Nucleotide-binding</keyword>